<feature type="binding site" evidence="1">
    <location>
        <position position="207"/>
    </location>
    <ligand>
        <name>[4Fe-4S] cluster</name>
        <dbReference type="ChEBI" id="CHEBI:49883"/>
    </ligand>
</feature>
<organism evidence="3">
    <name type="scientific">Candidatus Kentrum sp. UNK</name>
    <dbReference type="NCBI Taxonomy" id="2126344"/>
    <lineage>
        <taxon>Bacteria</taxon>
        <taxon>Pseudomonadati</taxon>
        <taxon>Pseudomonadota</taxon>
        <taxon>Gammaproteobacteria</taxon>
        <taxon>Candidatus Kentrum</taxon>
    </lineage>
</organism>
<comment type="similarity">
    <text evidence="1">Belongs to the peptidase U32 family. UbiV subfamily.</text>
</comment>
<feature type="binding site" evidence="1">
    <location>
        <position position="220"/>
    </location>
    <ligand>
        <name>[4Fe-4S] cluster</name>
        <dbReference type="ChEBI" id="CHEBI:49883"/>
    </ligand>
</feature>
<keyword evidence="1" id="KW-0004">4Fe-4S</keyword>
<dbReference type="GO" id="GO:0006508">
    <property type="term" value="P:proteolysis"/>
    <property type="evidence" value="ECO:0007669"/>
    <property type="project" value="UniProtKB-KW"/>
</dbReference>
<dbReference type="EMBL" id="CAADFZ010000077">
    <property type="protein sequence ID" value="VFK66032.1"/>
    <property type="molecule type" value="Genomic_DNA"/>
</dbReference>
<dbReference type="GO" id="GO:0008233">
    <property type="term" value="F:peptidase activity"/>
    <property type="evidence" value="ECO:0007669"/>
    <property type="project" value="UniProtKB-KW"/>
</dbReference>
<dbReference type="InterPro" id="IPR043693">
    <property type="entry name" value="UbiV"/>
</dbReference>
<dbReference type="HAMAP" id="MF_02233">
    <property type="entry name" value="UbiV"/>
    <property type="match status" value="1"/>
</dbReference>
<feature type="binding site" evidence="1">
    <location>
        <position position="224"/>
    </location>
    <ligand>
        <name>[4Fe-4S] cluster</name>
        <dbReference type="ChEBI" id="CHEBI:49883"/>
    </ligand>
</feature>
<dbReference type="GO" id="GO:0046872">
    <property type="term" value="F:metal ion binding"/>
    <property type="evidence" value="ECO:0007669"/>
    <property type="project" value="UniProtKB-KW"/>
</dbReference>
<keyword evidence="1" id="KW-0479">Metal-binding</keyword>
<dbReference type="InterPro" id="IPR051454">
    <property type="entry name" value="RNA/ubiquinone_mod_enzymes"/>
</dbReference>
<proteinExistence type="inferred from homology"/>
<dbReference type="AlphaFoldDB" id="A0A451B0A7"/>
<accession>A0A451B0A7</accession>
<keyword evidence="1" id="KW-0831">Ubiquinone biosynthesis</keyword>
<evidence type="ECO:0000313" key="3">
    <source>
        <dbReference type="EMBL" id="VFK71715.1"/>
    </source>
</evidence>
<dbReference type="GO" id="GO:0051539">
    <property type="term" value="F:4 iron, 4 sulfur cluster binding"/>
    <property type="evidence" value="ECO:0007669"/>
    <property type="project" value="UniProtKB-UniRule"/>
</dbReference>
<evidence type="ECO:0000313" key="2">
    <source>
        <dbReference type="EMBL" id="VFK66032.1"/>
    </source>
</evidence>
<dbReference type="EMBL" id="CAADGD010000079">
    <property type="protein sequence ID" value="VFK71715.1"/>
    <property type="molecule type" value="Genomic_DNA"/>
</dbReference>
<reference evidence="3" key="1">
    <citation type="submission" date="2019-02" db="EMBL/GenBank/DDBJ databases">
        <authorList>
            <person name="Gruber-Vodicka R. H."/>
            <person name="Seah K. B. B."/>
        </authorList>
    </citation>
    <scope>NUCLEOTIDE SEQUENCE</scope>
    <source>
        <strain evidence="3">BECK_BY19</strain>
        <strain evidence="2">BECK_BY8</strain>
    </source>
</reference>
<keyword evidence="1" id="KW-0411">Iron-sulfur</keyword>
<protein>
    <recommendedName>
        <fullName evidence="1">Ubiquinone biosynthesis protein UbiV</fullName>
    </recommendedName>
</protein>
<dbReference type="PANTHER" id="PTHR30217">
    <property type="entry name" value="PEPTIDASE U32 FAMILY"/>
    <property type="match status" value="1"/>
</dbReference>
<gene>
    <name evidence="1" type="primary">ubiV</name>
    <name evidence="2" type="ORF">BECKUNK1418G_GA0071005_10771</name>
    <name evidence="3" type="ORF">BECKUNK1418H_GA0071006_107918</name>
</gene>
<comment type="pathway">
    <text evidence="1">Cofactor biosynthesis; ubiquinone biosynthesis.</text>
</comment>
<dbReference type="InterPro" id="IPR001539">
    <property type="entry name" value="Peptidase_U32"/>
</dbReference>
<evidence type="ECO:0000256" key="1">
    <source>
        <dbReference type="HAMAP-Rule" id="MF_02233"/>
    </source>
</evidence>
<dbReference type="PANTHER" id="PTHR30217:SF11">
    <property type="entry name" value="UBIQUINONE BIOSYNTHESIS PROTEIN UBIV"/>
    <property type="match status" value="1"/>
</dbReference>
<comment type="cofactor">
    <cofactor evidence="1">
        <name>[4Fe-4S] cluster</name>
        <dbReference type="ChEBI" id="CHEBI:49883"/>
    </cofactor>
</comment>
<comment type="subunit">
    <text evidence="1">Forms a heterodimer with UbiU.</text>
</comment>
<name>A0A451B0A7_9GAMM</name>
<keyword evidence="3" id="KW-0645">Protease</keyword>
<dbReference type="UniPathway" id="UPA00232"/>
<sequence length="342" mass="37113">MKLSLAPIPYFWPEEAIRAFYDEIATCPVDIVYLGETICGKRHALSFDDWMQIGEQLTRAGKEVALSTLALLEAESELAALARICANGRFPVEANDMGAVYLLQDKDHANREILDHGNGEGSRGKGFDQSAESAIPGTQPNFVIGSHINAYNPETLSLLANLGAMRWVAPVELSRSTLIDLQKARPNGLQTEVLAYGRLPLAFSARCFAARAHNLPKDQCDFCCGNYPDGLALDTQEGGNLFTINGIQIQSAGQCNLLMATEDLSELQVDILRIVPQSQGARAVIHAFRDVLDGNATAPVAMDTLPPPGPAGWCNGFWLDEPGMVWNEAVLGEDPELGNRFS</sequence>
<dbReference type="GO" id="GO:0006744">
    <property type="term" value="P:ubiquinone biosynthetic process"/>
    <property type="evidence" value="ECO:0007669"/>
    <property type="project" value="UniProtKB-UniRule"/>
</dbReference>
<comment type="function">
    <text evidence="1">Required for O(2)-independent ubiquinone (coenzyme Q) biosynthesis. Together with UbiU, is essential for the C6-hydroxylation reaction in the oxygen-independent ubiquinone biosynthesis pathway.</text>
</comment>
<keyword evidence="1" id="KW-0408">Iron</keyword>
<feature type="binding site" evidence="1">
    <location>
        <position position="39"/>
    </location>
    <ligand>
        <name>[4Fe-4S] cluster</name>
        <dbReference type="ChEBI" id="CHEBI:49883"/>
    </ligand>
</feature>
<dbReference type="Pfam" id="PF01136">
    <property type="entry name" value="Peptidase_U32"/>
    <property type="match status" value="1"/>
</dbReference>
<keyword evidence="3" id="KW-0378">Hydrolase</keyword>